<name>A0AAD6XF97_9AGAR</name>
<evidence type="ECO:0000259" key="4">
    <source>
        <dbReference type="Pfam" id="PF06588"/>
    </source>
</evidence>
<dbReference type="InterPro" id="IPR015915">
    <property type="entry name" value="Kelch-typ_b-propeller"/>
</dbReference>
<keyword evidence="2" id="KW-0677">Repeat</keyword>
<dbReference type="Pfam" id="PF24681">
    <property type="entry name" value="Kelch_KLHDC2_KLHL20_DRC7"/>
    <property type="match status" value="1"/>
</dbReference>
<protein>
    <submittedName>
        <fullName evidence="6">Muskelin N-terminus-domain-containing protein</fullName>
    </submittedName>
</protein>
<feature type="domain" description="Muskelin N-terminal" evidence="4">
    <location>
        <begin position="61"/>
        <end position="256"/>
    </location>
</feature>
<dbReference type="SUPFAM" id="SSF49785">
    <property type="entry name" value="Galactose-binding domain-like"/>
    <property type="match status" value="1"/>
</dbReference>
<keyword evidence="1" id="KW-0880">Kelch repeat</keyword>
<evidence type="ECO:0000256" key="2">
    <source>
        <dbReference type="ARBA" id="ARBA00022737"/>
    </source>
</evidence>
<dbReference type="Pfam" id="PF24981">
    <property type="entry name" value="Beta-prop_ATRN-LZTR1"/>
    <property type="match status" value="1"/>
</dbReference>
<dbReference type="SUPFAM" id="SSF50965">
    <property type="entry name" value="Galactose oxidase, central domain"/>
    <property type="match status" value="1"/>
</dbReference>
<dbReference type="InterPro" id="IPR056737">
    <property type="entry name" value="Beta-prop_ATRN-MKLN-like"/>
</dbReference>
<dbReference type="AlphaFoldDB" id="A0AAD6XF97"/>
<dbReference type="Pfam" id="PF06588">
    <property type="entry name" value="Muskelin_N"/>
    <property type="match status" value="1"/>
</dbReference>
<feature type="region of interest" description="Disordered" evidence="3">
    <location>
        <begin position="761"/>
        <end position="805"/>
    </location>
</feature>
<dbReference type="EMBL" id="JARJCM010000004">
    <property type="protein sequence ID" value="KAJ7045861.1"/>
    <property type="molecule type" value="Genomic_DNA"/>
</dbReference>
<evidence type="ECO:0000313" key="6">
    <source>
        <dbReference type="EMBL" id="KAJ7045861.1"/>
    </source>
</evidence>
<evidence type="ECO:0000259" key="5">
    <source>
        <dbReference type="Pfam" id="PF24981"/>
    </source>
</evidence>
<dbReference type="PANTHER" id="PTHR15526:SF5">
    <property type="entry name" value="MUSKELIN"/>
    <property type="match status" value="1"/>
</dbReference>
<dbReference type="Gene3D" id="2.120.10.80">
    <property type="entry name" value="Kelch-type beta propeller"/>
    <property type="match status" value="2"/>
</dbReference>
<accession>A0AAD6XF97</accession>
<dbReference type="GO" id="GO:0005737">
    <property type="term" value="C:cytoplasm"/>
    <property type="evidence" value="ECO:0007669"/>
    <property type="project" value="TreeGrafter"/>
</dbReference>
<feature type="region of interest" description="Disordered" evidence="3">
    <location>
        <begin position="854"/>
        <end position="876"/>
    </location>
</feature>
<comment type="caution">
    <text evidence="6">The sequence shown here is derived from an EMBL/GenBank/DDBJ whole genome shotgun (WGS) entry which is preliminary data.</text>
</comment>
<dbReference type="InterPro" id="IPR011043">
    <property type="entry name" value="Gal_Oxase/kelch_b-propeller"/>
</dbReference>
<evidence type="ECO:0000256" key="1">
    <source>
        <dbReference type="ARBA" id="ARBA00022441"/>
    </source>
</evidence>
<dbReference type="Gene3D" id="2.60.120.260">
    <property type="entry name" value="Galactose-binding domain-like"/>
    <property type="match status" value="1"/>
</dbReference>
<reference evidence="6" key="1">
    <citation type="submission" date="2023-03" db="EMBL/GenBank/DDBJ databases">
        <title>Massive genome expansion in bonnet fungi (Mycena s.s.) driven by repeated elements and novel gene families across ecological guilds.</title>
        <authorList>
            <consortium name="Lawrence Berkeley National Laboratory"/>
            <person name="Harder C.B."/>
            <person name="Miyauchi S."/>
            <person name="Viragh M."/>
            <person name="Kuo A."/>
            <person name="Thoen E."/>
            <person name="Andreopoulos B."/>
            <person name="Lu D."/>
            <person name="Skrede I."/>
            <person name="Drula E."/>
            <person name="Henrissat B."/>
            <person name="Morin E."/>
            <person name="Kohler A."/>
            <person name="Barry K."/>
            <person name="LaButti K."/>
            <person name="Morin E."/>
            <person name="Salamov A."/>
            <person name="Lipzen A."/>
            <person name="Mereny Z."/>
            <person name="Hegedus B."/>
            <person name="Baldrian P."/>
            <person name="Stursova M."/>
            <person name="Weitz H."/>
            <person name="Taylor A."/>
            <person name="Grigoriev I.V."/>
            <person name="Nagy L.G."/>
            <person name="Martin F."/>
            <person name="Kauserud H."/>
        </authorList>
    </citation>
    <scope>NUCLEOTIDE SEQUENCE</scope>
    <source>
        <strain evidence="6">CBHHK200</strain>
    </source>
</reference>
<evidence type="ECO:0000256" key="3">
    <source>
        <dbReference type="SAM" id="MobiDB-lite"/>
    </source>
</evidence>
<keyword evidence="7" id="KW-1185">Reference proteome</keyword>
<sequence>MLVSKQYTYCRFPSNQSYMYQLKFVQQPDRRRQGKAASRHQVTYKTFASRHDIMASSPVPLTYSIAASTPHSGPYCVENILVDNPTEQASRWSGGPQPETGTPQWLLLRLDTLAVVQTITFGKFGNPHPCNMKDFKVYGGLTEDALTEVLHSHLKNDTQPESFELKHVNDQNILTPIRYIKIMPLSSHGSSFHISIWHVALKGIKDEVYVEQVRMKYDQYRETTTMRYVLKHLRQRRFLTPYNSILARCGLQVEDPLVTELHESVVLQGNWAKAEQNIQRMSHADLFDEYRNSKQCHSVWKRLSGKDADGDVPSPRGGHAMCVDSVGGVIYLFGGWDGKKSLDDFWAYDIKQEKWRVLSYATSKDRDAPAARSCHKMVFDTVTGAVYVLGRLSDEDAQKMQVQPQPQPGDAPPPTKLGCEFYRYQTRGSMAGRWEFLSSDPQIPHAPPLVYDHQIVIDSEAQILYVYGGRVIGSDASSIKYAGLYCYNIRLGKWQHLQNSPKPDTPFSGGVIPARSGHSMVLDDRTKTLYIFGGKIEDSNLLCDMYAYHITTKTTRQMFADLRRECGFQASFTQRAVLDPQLQEIYVFSGLTQDNSSSMILPVDLSVRMFRYNPPPGRWDSVLPLPGAPADREEPPPRFAHQVIYDPASKTIFMHGGNAGLREPSRADAMEDDTGEDQRLDDFWQLSLLRTPPETVIRRATLQIRKQQFREMCEDVSHVKALNFLRTSVYPVVDQDDPEETEAYRGLLSYLFIPASPIMSSHPHLKTPSADSDHEDSPPRKRSRPNTPEDTEMTAPSEVEELPAPAAKIPPFDVQLVRETEDPEEVKSGATAVSGARFQQRNALFESLLEFVSEEAKQPSGSLTGTLDGLMAMPAS</sequence>
<dbReference type="Proteomes" id="UP001218188">
    <property type="component" value="Unassembled WGS sequence"/>
</dbReference>
<gene>
    <name evidence="6" type="ORF">C8F04DRAFT_451519</name>
</gene>
<dbReference type="PANTHER" id="PTHR15526">
    <property type="entry name" value="MUSKELIN"/>
    <property type="match status" value="1"/>
</dbReference>
<dbReference type="InterPro" id="IPR008979">
    <property type="entry name" value="Galactose-bd-like_sf"/>
</dbReference>
<organism evidence="6 7">
    <name type="scientific">Mycena alexandri</name>
    <dbReference type="NCBI Taxonomy" id="1745969"/>
    <lineage>
        <taxon>Eukaryota</taxon>
        <taxon>Fungi</taxon>
        <taxon>Dikarya</taxon>
        <taxon>Basidiomycota</taxon>
        <taxon>Agaricomycotina</taxon>
        <taxon>Agaricomycetes</taxon>
        <taxon>Agaricomycetidae</taxon>
        <taxon>Agaricales</taxon>
        <taxon>Marasmiineae</taxon>
        <taxon>Mycenaceae</taxon>
        <taxon>Mycena</taxon>
    </lineage>
</organism>
<proteinExistence type="predicted"/>
<dbReference type="InterPro" id="IPR052456">
    <property type="entry name" value="CTLH_complex_component"/>
</dbReference>
<evidence type="ECO:0000313" key="7">
    <source>
        <dbReference type="Proteomes" id="UP001218188"/>
    </source>
</evidence>
<dbReference type="InterPro" id="IPR010565">
    <property type="entry name" value="Muskelin_N"/>
</dbReference>
<feature type="domain" description="Attractin/MKLN-like beta-propeller" evidence="5">
    <location>
        <begin position="433"/>
        <end position="658"/>
    </location>
</feature>